<protein>
    <recommendedName>
        <fullName evidence="4">Secreted protein</fullName>
    </recommendedName>
</protein>
<dbReference type="GeneID" id="4390475"/>
<dbReference type="VEuPathDB" id="FungiDB:CHGG_06123"/>
<evidence type="ECO:0000313" key="2">
    <source>
        <dbReference type="EMBL" id="EAQ89504.1"/>
    </source>
</evidence>
<dbReference type="InParanoid" id="Q2H5E2"/>
<dbReference type="RefSeq" id="XP_001222218.1">
    <property type="nucleotide sequence ID" value="XM_001222217.1"/>
</dbReference>
<evidence type="ECO:0008006" key="4">
    <source>
        <dbReference type="Google" id="ProtNLM"/>
    </source>
</evidence>
<evidence type="ECO:0000256" key="1">
    <source>
        <dbReference type="SAM" id="SignalP"/>
    </source>
</evidence>
<evidence type="ECO:0000313" key="3">
    <source>
        <dbReference type="Proteomes" id="UP000001056"/>
    </source>
</evidence>
<dbReference type="AlphaFoldDB" id="Q2H5E2"/>
<keyword evidence="1" id="KW-0732">Signal</keyword>
<accession>Q2H5E2</accession>
<dbReference type="HOGENOM" id="CLU_2687602_0_0_1"/>
<sequence length="74" mass="8238">MTVALMRLLTVLTAAAVVRGHAVMEVPTPRRAGSAYTERCGNTYAEFMETGEHASYRHKLLLDVSKQDPTFGRR</sequence>
<organism evidence="2 3">
    <name type="scientific">Chaetomium globosum (strain ATCC 6205 / CBS 148.51 / DSM 1962 / NBRC 6347 / NRRL 1970)</name>
    <name type="common">Soil fungus</name>
    <dbReference type="NCBI Taxonomy" id="306901"/>
    <lineage>
        <taxon>Eukaryota</taxon>
        <taxon>Fungi</taxon>
        <taxon>Dikarya</taxon>
        <taxon>Ascomycota</taxon>
        <taxon>Pezizomycotina</taxon>
        <taxon>Sordariomycetes</taxon>
        <taxon>Sordariomycetidae</taxon>
        <taxon>Sordariales</taxon>
        <taxon>Chaetomiaceae</taxon>
        <taxon>Chaetomium</taxon>
    </lineage>
</organism>
<dbReference type="Proteomes" id="UP000001056">
    <property type="component" value="Unassembled WGS sequence"/>
</dbReference>
<keyword evidence="3" id="KW-1185">Reference proteome</keyword>
<feature type="chain" id="PRO_5004209290" description="Secreted protein" evidence="1">
    <location>
        <begin position="21"/>
        <end position="74"/>
    </location>
</feature>
<proteinExistence type="predicted"/>
<reference evidence="3" key="1">
    <citation type="journal article" date="2015" name="Genome Announc.">
        <title>Draft genome sequence of the cellulolytic fungus Chaetomium globosum.</title>
        <authorList>
            <person name="Cuomo C.A."/>
            <person name="Untereiner W.A."/>
            <person name="Ma L.-J."/>
            <person name="Grabherr M."/>
            <person name="Birren B.W."/>
        </authorList>
    </citation>
    <scope>NUCLEOTIDE SEQUENCE [LARGE SCALE GENOMIC DNA]</scope>
    <source>
        <strain evidence="3">ATCC 6205 / CBS 148.51 / DSM 1962 / NBRC 6347 / NRRL 1970</strain>
    </source>
</reference>
<feature type="signal peptide" evidence="1">
    <location>
        <begin position="1"/>
        <end position="20"/>
    </location>
</feature>
<gene>
    <name evidence="2" type="ORF">CHGG_06123</name>
</gene>
<name>Q2H5E2_CHAGB</name>
<dbReference type="EMBL" id="CH408031">
    <property type="protein sequence ID" value="EAQ89504.1"/>
    <property type="molecule type" value="Genomic_DNA"/>
</dbReference>